<keyword evidence="2" id="KW-1133">Transmembrane helix</keyword>
<feature type="transmembrane region" description="Helical" evidence="2">
    <location>
        <begin position="12"/>
        <end position="32"/>
    </location>
</feature>
<dbReference type="Proteomes" id="UP000228495">
    <property type="component" value="Unassembled WGS sequence"/>
</dbReference>
<protein>
    <submittedName>
        <fullName evidence="3">Uncharacterized protein</fullName>
    </submittedName>
</protein>
<dbReference type="EMBL" id="PCSU01000012">
    <property type="protein sequence ID" value="PIP56834.1"/>
    <property type="molecule type" value="Genomic_DNA"/>
</dbReference>
<keyword evidence="2" id="KW-0812">Transmembrane</keyword>
<gene>
    <name evidence="3" type="ORF">COX05_00860</name>
</gene>
<dbReference type="AlphaFoldDB" id="A0A2H0BGS6"/>
<accession>A0A2H0BGS6</accession>
<evidence type="ECO:0000313" key="3">
    <source>
        <dbReference type="EMBL" id="PIP56834.1"/>
    </source>
</evidence>
<feature type="region of interest" description="Disordered" evidence="1">
    <location>
        <begin position="39"/>
        <end position="62"/>
    </location>
</feature>
<evidence type="ECO:0000256" key="1">
    <source>
        <dbReference type="SAM" id="MobiDB-lite"/>
    </source>
</evidence>
<evidence type="ECO:0000256" key="2">
    <source>
        <dbReference type="SAM" id="Phobius"/>
    </source>
</evidence>
<proteinExistence type="predicted"/>
<keyword evidence="2" id="KW-0472">Membrane</keyword>
<organism evidence="3 4">
    <name type="scientific">candidate division WWE3 bacterium CG22_combo_CG10-13_8_21_14_all_39_12</name>
    <dbReference type="NCBI Taxonomy" id="1975094"/>
    <lineage>
        <taxon>Bacteria</taxon>
        <taxon>Katanobacteria</taxon>
    </lineage>
</organism>
<name>A0A2H0BGS6_UNCKA</name>
<evidence type="ECO:0000313" key="4">
    <source>
        <dbReference type="Proteomes" id="UP000228495"/>
    </source>
</evidence>
<reference evidence="3 4" key="1">
    <citation type="submission" date="2017-09" db="EMBL/GenBank/DDBJ databases">
        <title>Depth-based differentiation of microbial function through sediment-hosted aquifers and enrichment of novel symbionts in the deep terrestrial subsurface.</title>
        <authorList>
            <person name="Probst A.J."/>
            <person name="Ladd B."/>
            <person name="Jarett J.K."/>
            <person name="Geller-Mcgrath D.E."/>
            <person name="Sieber C.M."/>
            <person name="Emerson J.B."/>
            <person name="Anantharaman K."/>
            <person name="Thomas B.C."/>
            <person name="Malmstrom R."/>
            <person name="Stieglmeier M."/>
            <person name="Klingl A."/>
            <person name="Woyke T."/>
            <person name="Ryan C.M."/>
            <person name="Banfield J.F."/>
        </authorList>
    </citation>
    <scope>NUCLEOTIDE SEQUENCE [LARGE SCALE GENOMIC DNA]</scope>
    <source>
        <strain evidence="3">CG22_combo_CG10-13_8_21_14_all_39_12</strain>
    </source>
</reference>
<sequence>MNYFRFLSLKRIATVIILITAVWFLSEFDVAFNRTDGIDTPTANTPDQWEEPQDLLSKSDDGAGNVTLTAQYLPNESSPEQVVFEVFLNSHSVDLESVDFLTDIYLENGQKTSLPISVTESGSGHHRSAVIVFPQQELPFNLVAKNVAGIDKRTLTWDSF</sequence>
<comment type="caution">
    <text evidence="3">The sequence shown here is derived from an EMBL/GenBank/DDBJ whole genome shotgun (WGS) entry which is preliminary data.</text>
</comment>